<dbReference type="Proteomes" id="UP000242181">
    <property type="component" value="Unassembled WGS sequence"/>
</dbReference>
<dbReference type="GO" id="GO:0045275">
    <property type="term" value="C:respiratory chain complex III"/>
    <property type="evidence" value="ECO:0007669"/>
    <property type="project" value="InterPro"/>
</dbReference>
<evidence type="ECO:0000256" key="1">
    <source>
        <dbReference type="ARBA" id="ARBA00002444"/>
    </source>
</evidence>
<feature type="binding site" description="axial binding residue" evidence="15">
    <location>
        <position position="88"/>
    </location>
    <ligand>
        <name>heme b</name>
        <dbReference type="ChEBI" id="CHEBI:60344"/>
        <label>b562</label>
    </ligand>
    <ligandPart>
        <name>Fe</name>
        <dbReference type="ChEBI" id="CHEBI:18248"/>
    </ligandPart>
</feature>
<keyword evidence="21" id="KW-1185">Reference proteome</keyword>
<dbReference type="PANTHER" id="PTHR19271:SF16">
    <property type="entry name" value="CYTOCHROME B"/>
    <property type="match status" value="1"/>
</dbReference>
<dbReference type="PIRSF" id="PIRSF038885">
    <property type="entry name" value="COB"/>
    <property type="match status" value="1"/>
</dbReference>
<evidence type="ECO:0000313" key="21">
    <source>
        <dbReference type="Proteomes" id="UP000242181"/>
    </source>
</evidence>
<feature type="binding site" description="axial binding residue" evidence="15">
    <location>
        <position position="204"/>
    </location>
    <ligand>
        <name>heme b</name>
        <dbReference type="ChEBI" id="CHEBI:60344"/>
        <label>b566</label>
    </ligand>
    <ligandPart>
        <name>Fe</name>
        <dbReference type="ChEBI" id="CHEBI:18248"/>
    </ligandPart>
</feature>
<evidence type="ECO:0000256" key="10">
    <source>
        <dbReference type="ARBA" id="ARBA00022982"/>
    </source>
</evidence>
<evidence type="ECO:0000256" key="5">
    <source>
        <dbReference type="ARBA" id="ARBA00022448"/>
    </source>
</evidence>
<feature type="transmembrane region" description="Helical" evidence="17">
    <location>
        <begin position="368"/>
        <end position="389"/>
    </location>
</feature>
<dbReference type="InterPro" id="IPR016174">
    <property type="entry name" value="Di-haem_cyt_TM"/>
</dbReference>
<dbReference type="SUPFAM" id="SSF81648">
    <property type="entry name" value="a domain/subunit of cytochrome bc1 complex (Ubiquinol-cytochrome c reductase)"/>
    <property type="match status" value="1"/>
</dbReference>
<comment type="cofactor">
    <cofactor evidence="15">
        <name>heme</name>
        <dbReference type="ChEBI" id="CHEBI:30413"/>
    </cofactor>
    <text evidence="15">Binds 2 heme groups non-covalently.</text>
</comment>
<feature type="transmembrane region" description="Helical" evidence="17">
    <location>
        <begin position="246"/>
        <end position="263"/>
    </location>
</feature>
<dbReference type="InterPro" id="IPR005797">
    <property type="entry name" value="Cyt_b/b6_N"/>
</dbReference>
<keyword evidence="12 15" id="KW-0408">Iron</keyword>
<evidence type="ECO:0000256" key="13">
    <source>
        <dbReference type="ARBA" id="ARBA00023136"/>
    </source>
</evidence>
<dbReference type="Pfam" id="PF00032">
    <property type="entry name" value="Cytochrom_B_C"/>
    <property type="match status" value="1"/>
</dbReference>
<keyword evidence="11 17" id="KW-1133">Transmembrane helix</keyword>
<comment type="cofactor">
    <cofactor evidence="16">
        <name>heme b</name>
        <dbReference type="ChEBI" id="CHEBI:60344"/>
    </cofactor>
    <text evidence="16">Binds 2 heme groups non-covalently.</text>
</comment>
<dbReference type="PROSITE" id="PS51003">
    <property type="entry name" value="CYTB_CTER"/>
    <property type="match status" value="1"/>
</dbReference>
<keyword evidence="9 15" id="KW-0479">Metal-binding</keyword>
<accession>A0A2P7QQC9</accession>
<dbReference type="AlphaFoldDB" id="A0A2P7QQC9"/>
<name>A0A2P7QQC9_9GAMM</name>
<feature type="domain" description="Cytochrome b/b6 C-terminal region profile" evidence="19">
    <location>
        <begin position="227"/>
        <end position="400"/>
    </location>
</feature>
<dbReference type="InterPro" id="IPR036150">
    <property type="entry name" value="Cyt_b/b6_C_sf"/>
</dbReference>
<evidence type="ECO:0000256" key="8">
    <source>
        <dbReference type="ARBA" id="ARBA00022692"/>
    </source>
</evidence>
<dbReference type="InterPro" id="IPR027387">
    <property type="entry name" value="Cytb/b6-like_sf"/>
</dbReference>
<organism evidence="20 21">
    <name type="scientific">Zobellella taiwanensis</name>
    <dbReference type="NCBI Taxonomy" id="347535"/>
    <lineage>
        <taxon>Bacteria</taxon>
        <taxon>Pseudomonadati</taxon>
        <taxon>Pseudomonadota</taxon>
        <taxon>Gammaproteobacteria</taxon>
        <taxon>Aeromonadales</taxon>
        <taxon>Aeromonadaceae</taxon>
        <taxon>Zobellella</taxon>
    </lineage>
</organism>
<gene>
    <name evidence="20" type="ORF">C7I36_12020</name>
</gene>
<evidence type="ECO:0000259" key="18">
    <source>
        <dbReference type="PROSITE" id="PS51002"/>
    </source>
</evidence>
<evidence type="ECO:0000256" key="9">
    <source>
        <dbReference type="ARBA" id="ARBA00022723"/>
    </source>
</evidence>
<evidence type="ECO:0000259" key="19">
    <source>
        <dbReference type="PROSITE" id="PS51003"/>
    </source>
</evidence>
<evidence type="ECO:0000256" key="16">
    <source>
        <dbReference type="RuleBase" id="RU003385"/>
    </source>
</evidence>
<protein>
    <recommendedName>
        <fullName evidence="4 16">Cytochrome b</fullName>
    </recommendedName>
</protein>
<evidence type="ECO:0000256" key="15">
    <source>
        <dbReference type="PIRSR" id="PIRSR038885-2"/>
    </source>
</evidence>
<dbReference type="GO" id="GO:0022904">
    <property type="term" value="P:respiratory electron transport chain"/>
    <property type="evidence" value="ECO:0007669"/>
    <property type="project" value="InterPro"/>
</dbReference>
<keyword evidence="6 15" id="KW-0349">Heme</keyword>
<evidence type="ECO:0000256" key="2">
    <source>
        <dbReference type="ARBA" id="ARBA00004141"/>
    </source>
</evidence>
<dbReference type="Pfam" id="PF00033">
    <property type="entry name" value="Cytochrome_B"/>
    <property type="match status" value="1"/>
</dbReference>
<evidence type="ECO:0000313" key="20">
    <source>
        <dbReference type="EMBL" id="PSJ40159.1"/>
    </source>
</evidence>
<dbReference type="EMBL" id="PXYH01000016">
    <property type="protein sequence ID" value="PSJ40159.1"/>
    <property type="molecule type" value="Genomic_DNA"/>
</dbReference>
<feature type="binding site" description="axial binding residue" evidence="15">
    <location>
        <position position="189"/>
    </location>
    <ligand>
        <name>heme b</name>
        <dbReference type="ChEBI" id="CHEBI:60344"/>
        <label>b562</label>
    </ligand>
    <ligandPart>
        <name>Fe</name>
        <dbReference type="ChEBI" id="CHEBI:18248"/>
    </ligandPart>
</feature>
<feature type="binding site" evidence="14">
    <location>
        <position position="209"/>
    </location>
    <ligand>
        <name>a ubiquinone</name>
        <dbReference type="ChEBI" id="CHEBI:16389"/>
    </ligand>
</feature>
<dbReference type="GO" id="GO:0016491">
    <property type="term" value="F:oxidoreductase activity"/>
    <property type="evidence" value="ECO:0007669"/>
    <property type="project" value="InterPro"/>
</dbReference>
<dbReference type="InterPro" id="IPR030689">
    <property type="entry name" value="Cytochrome_b"/>
</dbReference>
<feature type="transmembrane region" description="Helical" evidence="17">
    <location>
        <begin position="307"/>
        <end position="327"/>
    </location>
</feature>
<comment type="function">
    <text evidence="1 16">Component of the ubiquinol-cytochrome c reductase complex (complex III or cytochrome b-c1 complex), which is a respiratory chain that generates an electrochemical potential coupled to ATP synthesis.</text>
</comment>
<dbReference type="InterPro" id="IPR005798">
    <property type="entry name" value="Cyt_b/b6_C"/>
</dbReference>
<proteinExistence type="inferred from homology"/>
<dbReference type="PROSITE" id="PS51002">
    <property type="entry name" value="CYTB_NTER"/>
    <property type="match status" value="1"/>
</dbReference>
<evidence type="ECO:0000256" key="3">
    <source>
        <dbReference type="ARBA" id="ARBA00011649"/>
    </source>
</evidence>
<dbReference type="OrthoDB" id="9804503at2"/>
<keyword evidence="5 16" id="KW-0813">Transport</keyword>
<dbReference type="InterPro" id="IPR048259">
    <property type="entry name" value="Cytochrome_b_N_euk/bac"/>
</dbReference>
<keyword evidence="10 16" id="KW-0249">Electron transport</keyword>
<feature type="transmembrane region" description="Helical" evidence="17">
    <location>
        <begin position="34"/>
        <end position="56"/>
    </location>
</feature>
<dbReference type="RefSeq" id="WP_106453950.1">
    <property type="nucleotide sequence ID" value="NZ_PXYH01000016.1"/>
</dbReference>
<evidence type="ECO:0000256" key="7">
    <source>
        <dbReference type="ARBA" id="ARBA00022660"/>
    </source>
</evidence>
<evidence type="ECO:0000256" key="6">
    <source>
        <dbReference type="ARBA" id="ARBA00022617"/>
    </source>
</evidence>
<evidence type="ECO:0000256" key="11">
    <source>
        <dbReference type="ARBA" id="ARBA00022989"/>
    </source>
</evidence>
<dbReference type="FunFam" id="1.20.810.10:FF:000004">
    <property type="entry name" value="Cytochrome b"/>
    <property type="match status" value="1"/>
</dbReference>
<evidence type="ECO:0000256" key="14">
    <source>
        <dbReference type="PIRSR" id="PIRSR038885-1"/>
    </source>
</evidence>
<dbReference type="SUPFAM" id="SSF81342">
    <property type="entry name" value="Transmembrane di-heme cytochromes"/>
    <property type="match status" value="1"/>
</dbReference>
<comment type="caution">
    <text evidence="20">The sequence shown here is derived from an EMBL/GenBank/DDBJ whole genome shotgun (WGS) entry which is preliminary data.</text>
</comment>
<reference evidence="20 21" key="1">
    <citation type="submission" date="2018-03" db="EMBL/GenBank/DDBJ databases">
        <title>The draft genome of Zobellella taiwanensis JCM 13381.</title>
        <authorList>
            <person name="Liu L."/>
            <person name="Li L."/>
            <person name="Wang T."/>
            <person name="Zhang X."/>
            <person name="Liang L."/>
        </authorList>
    </citation>
    <scope>NUCLEOTIDE SEQUENCE [LARGE SCALE GENOMIC DNA]</scope>
    <source>
        <strain evidence="20 21">JCM 13381</strain>
    </source>
</reference>
<comment type="similarity">
    <text evidence="16">Belongs to the cytochrome b family.</text>
</comment>
<evidence type="ECO:0000256" key="4">
    <source>
        <dbReference type="ARBA" id="ARBA00013531"/>
    </source>
</evidence>
<sequence>MLGKLVSWIDERIPMTATYNKHVGQYPAPKNFNFWYFFGSLAMLVLVNQILTGIWLTMNYNPSGEGAFASIEYIMRDVEYGWLLRYMHSTGASAFFVVVYLHMFRGLIYGSYQKPRELLWIFGMLIFLVLMAEAFMGYLLPWGQMSYWGAQVIISLFGAIPVIGDDLTLWIRGDYVISGATLNRFFALHVIALPLVLVLLVFLHIVALHEVGSNNPDGIDIKKNKDENGWPKDAIPFHPYYTVKDIVGVAGFLFFFAFVIFFMPEGGGYFLEAPNFEAANPLKTPEHIAPVWYFTPFYAILRAVPDKLMGVILMGLSIAVLFVLPWLDRCKVRSFRYRSKLHLLNIIQFVVCFIILGILGALPSTPVLTLLAQVCSFGYFAFFVLLFVYSKNEKTKPLPERVTFK</sequence>
<dbReference type="GO" id="GO:0046872">
    <property type="term" value="F:metal ion binding"/>
    <property type="evidence" value="ECO:0007669"/>
    <property type="project" value="UniProtKB-KW"/>
</dbReference>
<feature type="transmembrane region" description="Helical" evidence="17">
    <location>
        <begin position="185"/>
        <end position="207"/>
    </location>
</feature>
<feature type="transmembrane region" description="Helical" evidence="17">
    <location>
        <begin position="119"/>
        <end position="140"/>
    </location>
</feature>
<keyword evidence="8 16" id="KW-0812">Transmembrane</keyword>
<feature type="binding site" description="axial binding residue" evidence="15">
    <location>
        <position position="102"/>
    </location>
    <ligand>
        <name>heme b</name>
        <dbReference type="ChEBI" id="CHEBI:60344"/>
        <label>b566</label>
    </ligand>
    <ligandPart>
        <name>Fe</name>
        <dbReference type="ChEBI" id="CHEBI:18248"/>
    </ligandPart>
</feature>
<dbReference type="GO" id="GO:0008121">
    <property type="term" value="F:quinol-cytochrome-c reductase activity"/>
    <property type="evidence" value="ECO:0007669"/>
    <property type="project" value="InterPro"/>
</dbReference>
<dbReference type="Gene3D" id="1.20.810.10">
    <property type="entry name" value="Cytochrome Bc1 Complex, Chain C"/>
    <property type="match status" value="1"/>
</dbReference>
<evidence type="ECO:0000256" key="17">
    <source>
        <dbReference type="SAM" id="Phobius"/>
    </source>
</evidence>
<comment type="subunit">
    <text evidence="3 16">The main subunits of complex b-c1 are: cytochrome b, cytochrome c1 and the Rieske protein.</text>
</comment>
<keyword evidence="13 17" id="KW-0472">Membrane</keyword>
<dbReference type="PANTHER" id="PTHR19271">
    <property type="entry name" value="CYTOCHROME B"/>
    <property type="match status" value="1"/>
</dbReference>
<feature type="transmembrane region" description="Helical" evidence="17">
    <location>
        <begin position="146"/>
        <end position="164"/>
    </location>
</feature>
<comment type="subcellular location">
    <subcellularLocation>
        <location evidence="2">Membrane</location>
        <topology evidence="2">Multi-pass membrane protein</topology>
    </subcellularLocation>
</comment>
<evidence type="ECO:0000256" key="12">
    <source>
        <dbReference type="ARBA" id="ARBA00023004"/>
    </source>
</evidence>
<feature type="transmembrane region" description="Helical" evidence="17">
    <location>
        <begin position="86"/>
        <end position="107"/>
    </location>
</feature>
<keyword evidence="7 16" id="KW-0679">Respiratory chain</keyword>
<feature type="domain" description="Cytochrome b/b6 N-terminal region profile" evidence="18">
    <location>
        <begin position="5"/>
        <end position="217"/>
    </location>
</feature>
<feature type="transmembrane region" description="Helical" evidence="17">
    <location>
        <begin position="343"/>
        <end position="362"/>
    </location>
</feature>
<dbReference type="CDD" id="cd00284">
    <property type="entry name" value="Cytochrome_b_N"/>
    <property type="match status" value="1"/>
</dbReference>